<accession>A0ABW4IEN2</accession>
<evidence type="ECO:0000313" key="3">
    <source>
        <dbReference type="EMBL" id="MFD1630427.1"/>
    </source>
</evidence>
<dbReference type="EMBL" id="JBHUDG010000016">
    <property type="protein sequence ID" value="MFD1630427.1"/>
    <property type="molecule type" value="Genomic_DNA"/>
</dbReference>
<name>A0ABW4IEN2_9SPHI</name>
<dbReference type="RefSeq" id="WP_379662803.1">
    <property type="nucleotide sequence ID" value="NZ_JBHUDG010000016.1"/>
</dbReference>
<dbReference type="InterPro" id="IPR030395">
    <property type="entry name" value="GP_PDE_dom"/>
</dbReference>
<dbReference type="PANTHER" id="PTHR46211:SF1">
    <property type="entry name" value="GLYCEROPHOSPHODIESTER PHOSPHODIESTERASE, CYTOPLASMIC"/>
    <property type="match status" value="1"/>
</dbReference>
<comment type="caution">
    <text evidence="3">The sequence shown here is derived from an EMBL/GenBank/DDBJ whole genome shotgun (WGS) entry which is preliminary data.</text>
</comment>
<protein>
    <submittedName>
        <fullName evidence="3">Glycerophosphodiester phosphodiesterase</fullName>
    </submittedName>
</protein>
<keyword evidence="1" id="KW-0732">Signal</keyword>
<gene>
    <name evidence="3" type="ORF">ACFSAH_11095</name>
</gene>
<dbReference type="Proteomes" id="UP001597118">
    <property type="component" value="Unassembled WGS sequence"/>
</dbReference>
<sequence>MIKKAFLFFALGLLGSNMSYSQNNPIIAHRGAWKNNNVPQNSRASLKKAIELKCYGSEFDVHITKDDVLVINHDNDFLGKDIATATFKELRKLKMANGERIPTVEEFIKIAKSKKNAHHTKLIYEIKSSGLGKERTKDNVRKSLELVKKHHVEDLVEFILFDYDAAKEIIALKPDAKVQSLSAVDPEKAKKDKLTGLDFHMSVYDKNQNYISLAKSLGLTTNVWTVNKEEDIKRFLQKEVNYITTDEPERALKLYAETNKK</sequence>
<evidence type="ECO:0000259" key="2">
    <source>
        <dbReference type="PROSITE" id="PS51704"/>
    </source>
</evidence>
<dbReference type="SUPFAM" id="SSF51695">
    <property type="entry name" value="PLC-like phosphodiesterases"/>
    <property type="match status" value="1"/>
</dbReference>
<reference evidence="4" key="1">
    <citation type="journal article" date="2019" name="Int. J. Syst. Evol. Microbiol.">
        <title>The Global Catalogue of Microorganisms (GCM) 10K type strain sequencing project: providing services to taxonomists for standard genome sequencing and annotation.</title>
        <authorList>
            <consortium name="The Broad Institute Genomics Platform"/>
            <consortium name="The Broad Institute Genome Sequencing Center for Infectious Disease"/>
            <person name="Wu L."/>
            <person name="Ma J."/>
        </authorList>
    </citation>
    <scope>NUCLEOTIDE SEQUENCE [LARGE SCALE GENOMIC DNA]</scope>
    <source>
        <strain evidence="4">CCUG 53762</strain>
    </source>
</reference>
<feature type="domain" description="GP-PDE" evidence="2">
    <location>
        <begin position="24"/>
        <end position="255"/>
    </location>
</feature>
<feature type="signal peptide" evidence="1">
    <location>
        <begin position="1"/>
        <end position="21"/>
    </location>
</feature>
<dbReference type="Gene3D" id="3.20.20.190">
    <property type="entry name" value="Phosphatidylinositol (PI) phosphodiesterase"/>
    <property type="match status" value="1"/>
</dbReference>
<feature type="chain" id="PRO_5046047396" evidence="1">
    <location>
        <begin position="22"/>
        <end position="261"/>
    </location>
</feature>
<dbReference type="PROSITE" id="PS51704">
    <property type="entry name" value="GP_PDE"/>
    <property type="match status" value="1"/>
</dbReference>
<dbReference type="Pfam" id="PF03009">
    <property type="entry name" value="GDPD"/>
    <property type="match status" value="1"/>
</dbReference>
<evidence type="ECO:0000256" key="1">
    <source>
        <dbReference type="SAM" id="SignalP"/>
    </source>
</evidence>
<proteinExistence type="predicted"/>
<dbReference type="InterPro" id="IPR017946">
    <property type="entry name" value="PLC-like_Pdiesterase_TIM-brl"/>
</dbReference>
<evidence type="ECO:0000313" key="4">
    <source>
        <dbReference type="Proteomes" id="UP001597118"/>
    </source>
</evidence>
<organism evidence="3 4">
    <name type="scientific">Pseudopedobacter beijingensis</name>
    <dbReference type="NCBI Taxonomy" id="1207056"/>
    <lineage>
        <taxon>Bacteria</taxon>
        <taxon>Pseudomonadati</taxon>
        <taxon>Bacteroidota</taxon>
        <taxon>Sphingobacteriia</taxon>
        <taxon>Sphingobacteriales</taxon>
        <taxon>Sphingobacteriaceae</taxon>
        <taxon>Pseudopedobacter</taxon>
    </lineage>
</organism>
<keyword evidence="4" id="KW-1185">Reference proteome</keyword>
<dbReference type="PANTHER" id="PTHR46211">
    <property type="entry name" value="GLYCEROPHOSPHORYL DIESTER PHOSPHODIESTERASE"/>
    <property type="match status" value="1"/>
</dbReference>